<name>A0A935CGL7_9MICO</name>
<reference evidence="1 2" key="1">
    <citation type="submission" date="2020-10" db="EMBL/GenBank/DDBJ databases">
        <title>Connecting structure to function with the recovery of over 1000 high-quality activated sludge metagenome-assembled genomes encoding full-length rRNA genes using long-read sequencing.</title>
        <authorList>
            <person name="Singleton C.M."/>
            <person name="Petriglieri F."/>
            <person name="Kristensen J.M."/>
            <person name="Kirkegaard R.H."/>
            <person name="Michaelsen T.Y."/>
            <person name="Andersen M.H."/>
            <person name="Karst S.M."/>
            <person name="Dueholm M.S."/>
            <person name="Nielsen P.H."/>
            <person name="Albertsen M."/>
        </authorList>
    </citation>
    <scope>NUCLEOTIDE SEQUENCE [LARGE SCALE GENOMIC DNA]</scope>
    <source>
        <strain evidence="1">AalE_18-Q3-R2-46_BAT3C.188</strain>
    </source>
</reference>
<gene>
    <name evidence="1" type="ORF">IPF40_14985</name>
</gene>
<evidence type="ECO:0000313" key="2">
    <source>
        <dbReference type="Proteomes" id="UP000718281"/>
    </source>
</evidence>
<dbReference type="AlphaFoldDB" id="A0A935CGL7"/>
<comment type="caution">
    <text evidence="1">The sequence shown here is derived from an EMBL/GenBank/DDBJ whole genome shotgun (WGS) entry which is preliminary data.</text>
</comment>
<accession>A0A935CGL7</accession>
<organism evidence="1 2">
    <name type="scientific">Candidatus Phosphoribacter hodrii</name>
    <dbReference type="NCBI Taxonomy" id="2953743"/>
    <lineage>
        <taxon>Bacteria</taxon>
        <taxon>Bacillati</taxon>
        <taxon>Actinomycetota</taxon>
        <taxon>Actinomycetes</taxon>
        <taxon>Micrococcales</taxon>
        <taxon>Dermatophilaceae</taxon>
        <taxon>Candidatus Phosphoribacter</taxon>
    </lineage>
</organism>
<dbReference type="Proteomes" id="UP000718281">
    <property type="component" value="Unassembled WGS sequence"/>
</dbReference>
<dbReference type="EMBL" id="JADIXZ010000009">
    <property type="protein sequence ID" value="MBK6302271.1"/>
    <property type="molecule type" value="Genomic_DNA"/>
</dbReference>
<sequence>MQHVGPGTLIGDRYAVSHRLQQHPRWERWAAHDTTLGRDVVILTFAGAPQPPQPLSMRPGGPPR</sequence>
<protein>
    <submittedName>
        <fullName evidence="1">Uncharacterized protein</fullName>
    </submittedName>
</protein>
<proteinExistence type="predicted"/>
<evidence type="ECO:0000313" key="1">
    <source>
        <dbReference type="EMBL" id="MBK6302271.1"/>
    </source>
</evidence>